<keyword evidence="3" id="KW-1003">Cell membrane</keyword>
<feature type="transmembrane region" description="Helical" evidence="7">
    <location>
        <begin position="7"/>
        <end position="25"/>
    </location>
</feature>
<feature type="transmembrane region" description="Helical" evidence="7">
    <location>
        <begin position="176"/>
        <end position="195"/>
    </location>
</feature>
<protein>
    <submittedName>
        <fullName evidence="9">DMT family transporter</fullName>
    </submittedName>
</protein>
<dbReference type="PANTHER" id="PTHR42920:SF5">
    <property type="entry name" value="EAMA DOMAIN-CONTAINING PROTEIN"/>
    <property type="match status" value="1"/>
</dbReference>
<proteinExistence type="inferred from homology"/>
<feature type="transmembrane region" description="Helical" evidence="7">
    <location>
        <begin position="94"/>
        <end position="113"/>
    </location>
</feature>
<comment type="similarity">
    <text evidence="2">Belongs to the EamA transporter family.</text>
</comment>
<dbReference type="EMBL" id="JAUDCK010000020">
    <property type="protein sequence ID" value="MDM8196025.1"/>
    <property type="molecule type" value="Genomic_DNA"/>
</dbReference>
<evidence type="ECO:0000259" key="8">
    <source>
        <dbReference type="Pfam" id="PF00892"/>
    </source>
</evidence>
<reference evidence="10" key="1">
    <citation type="submission" date="2023-06" db="EMBL/GenBank/DDBJ databases">
        <title>Identification and characterization of horizontal gene transfer across gut microbiota members of farm animals based on homology search.</title>
        <authorList>
            <person name="Zeman M."/>
            <person name="Kubasova T."/>
            <person name="Jahodarova E."/>
            <person name="Nykrynova M."/>
            <person name="Rychlik I."/>
        </authorList>
    </citation>
    <scope>NUCLEOTIDE SEQUENCE [LARGE SCALE GENOMIC DNA]</scope>
    <source>
        <strain evidence="10">ET341</strain>
    </source>
</reference>
<dbReference type="SUPFAM" id="SSF103481">
    <property type="entry name" value="Multidrug resistance efflux transporter EmrE"/>
    <property type="match status" value="2"/>
</dbReference>
<dbReference type="Proteomes" id="UP001529275">
    <property type="component" value="Unassembled WGS sequence"/>
</dbReference>
<dbReference type="Pfam" id="PF00892">
    <property type="entry name" value="EamA"/>
    <property type="match status" value="2"/>
</dbReference>
<feature type="transmembrane region" description="Helical" evidence="7">
    <location>
        <begin position="31"/>
        <end position="53"/>
    </location>
</feature>
<evidence type="ECO:0000256" key="2">
    <source>
        <dbReference type="ARBA" id="ARBA00007362"/>
    </source>
</evidence>
<accession>A0ABT7UIP5</accession>
<evidence type="ECO:0000256" key="6">
    <source>
        <dbReference type="ARBA" id="ARBA00023136"/>
    </source>
</evidence>
<feature type="transmembrane region" description="Helical" evidence="7">
    <location>
        <begin position="144"/>
        <end position="164"/>
    </location>
</feature>
<comment type="subcellular location">
    <subcellularLocation>
        <location evidence="1">Cell membrane</location>
        <topology evidence="1">Multi-pass membrane protein</topology>
    </subcellularLocation>
</comment>
<reference evidence="9 10" key="2">
    <citation type="submission" date="2023-06" db="EMBL/GenBank/DDBJ databases">
        <authorList>
            <person name="Zeman M."/>
            <person name="Kubasova T."/>
            <person name="Jahodarova E."/>
            <person name="Nykrynova M."/>
            <person name="Rychlik I."/>
        </authorList>
    </citation>
    <scope>NUCLEOTIDE SEQUENCE [LARGE SCALE GENOMIC DNA]</scope>
    <source>
        <strain evidence="9 10">ET341</strain>
    </source>
</reference>
<feature type="transmembrane region" description="Helical" evidence="7">
    <location>
        <begin position="264"/>
        <end position="286"/>
    </location>
</feature>
<dbReference type="PANTHER" id="PTHR42920">
    <property type="entry name" value="OS03G0707200 PROTEIN-RELATED"/>
    <property type="match status" value="1"/>
</dbReference>
<gene>
    <name evidence="9" type="ORF">QUV98_06835</name>
</gene>
<dbReference type="InterPro" id="IPR051258">
    <property type="entry name" value="Diverse_Substrate_Transporter"/>
</dbReference>
<keyword evidence="4 7" id="KW-0812">Transmembrane</keyword>
<name>A0ABT7UIP5_9FIRM</name>
<feature type="transmembrane region" description="Helical" evidence="7">
    <location>
        <begin position="65"/>
        <end position="82"/>
    </location>
</feature>
<keyword evidence="5 7" id="KW-1133">Transmembrane helix</keyword>
<keyword evidence="6 7" id="KW-0472">Membrane</keyword>
<feature type="transmembrane region" description="Helical" evidence="7">
    <location>
        <begin position="207"/>
        <end position="226"/>
    </location>
</feature>
<evidence type="ECO:0000256" key="7">
    <source>
        <dbReference type="SAM" id="Phobius"/>
    </source>
</evidence>
<dbReference type="InterPro" id="IPR037185">
    <property type="entry name" value="EmrE-like"/>
</dbReference>
<comment type="caution">
    <text evidence="9">The sequence shown here is derived from an EMBL/GenBank/DDBJ whole genome shotgun (WGS) entry which is preliminary data.</text>
</comment>
<evidence type="ECO:0000256" key="1">
    <source>
        <dbReference type="ARBA" id="ARBA00004651"/>
    </source>
</evidence>
<evidence type="ECO:0000256" key="3">
    <source>
        <dbReference type="ARBA" id="ARBA00022475"/>
    </source>
</evidence>
<sequence length="293" mass="32430">MEKNIQGSLLLLIAALIWGSSFIVMKSAVDFLTPAVLLFLRFSLAAILLSLIFIKKIKKLNFQQIKGGLLTGSCLFAAYYVQTWGLNYTTPGKNAFLTAVYCAIVPFLVWLFYHKRPDIYNFIAAFICVLGIGCVSLDEHLTMNIGDFLTLCGGFLYACHILLIKKFSKGIDGGAFTSLQFMGGAMVSFVFALLTEDLSIITQIQPSIYLQILYLVVFATALTMFCQTTGQKYTSECNASLILSLESVFGVAFSIAFYGEILTFKILLGFILIFIAIVISETKLSFLKRGEIK</sequence>
<evidence type="ECO:0000313" key="10">
    <source>
        <dbReference type="Proteomes" id="UP001529275"/>
    </source>
</evidence>
<evidence type="ECO:0000256" key="4">
    <source>
        <dbReference type="ARBA" id="ARBA00022692"/>
    </source>
</evidence>
<feature type="domain" description="EamA" evidence="8">
    <location>
        <begin position="7"/>
        <end position="136"/>
    </location>
</feature>
<evidence type="ECO:0000313" key="9">
    <source>
        <dbReference type="EMBL" id="MDM8196025.1"/>
    </source>
</evidence>
<keyword evidence="10" id="KW-1185">Reference proteome</keyword>
<dbReference type="InterPro" id="IPR000620">
    <property type="entry name" value="EamA_dom"/>
</dbReference>
<feature type="transmembrane region" description="Helical" evidence="7">
    <location>
        <begin position="238"/>
        <end position="258"/>
    </location>
</feature>
<evidence type="ECO:0000256" key="5">
    <source>
        <dbReference type="ARBA" id="ARBA00022989"/>
    </source>
</evidence>
<feature type="domain" description="EamA" evidence="8">
    <location>
        <begin position="145"/>
        <end position="279"/>
    </location>
</feature>
<dbReference type="RefSeq" id="WP_289527739.1">
    <property type="nucleotide sequence ID" value="NZ_JAUDCK010000020.1"/>
</dbReference>
<organism evidence="9 10">
    <name type="scientific">Massilimicrobiota timonensis</name>
    <dbReference type="NCBI Taxonomy" id="1776392"/>
    <lineage>
        <taxon>Bacteria</taxon>
        <taxon>Bacillati</taxon>
        <taxon>Bacillota</taxon>
        <taxon>Erysipelotrichia</taxon>
        <taxon>Erysipelotrichales</taxon>
        <taxon>Erysipelotrichaceae</taxon>
        <taxon>Massilimicrobiota</taxon>
    </lineage>
</organism>
<feature type="transmembrane region" description="Helical" evidence="7">
    <location>
        <begin position="120"/>
        <end position="138"/>
    </location>
</feature>